<feature type="domain" description="DUF7480" evidence="2">
    <location>
        <begin position="33"/>
        <end position="126"/>
    </location>
</feature>
<dbReference type="RefSeq" id="WP_267142466.1">
    <property type="nucleotide sequence ID" value="NZ_JAODIL010000069.1"/>
</dbReference>
<dbReference type="AlphaFoldDB" id="A0A9J6PHK1"/>
<dbReference type="PROSITE" id="PS51257">
    <property type="entry name" value="PROKAR_LIPOPROTEIN"/>
    <property type="match status" value="1"/>
</dbReference>
<accession>A0A9J6PHK1</accession>
<protein>
    <recommendedName>
        <fullName evidence="2">DUF7480 domain-containing protein</fullName>
    </recommendedName>
</protein>
<dbReference type="Proteomes" id="UP001064262">
    <property type="component" value="Unassembled WGS sequence"/>
</dbReference>
<comment type="caution">
    <text evidence="3">The sequence shown here is derived from an EMBL/GenBank/DDBJ whole genome shotgun (WGS) entry which is preliminary data.</text>
</comment>
<dbReference type="EMBL" id="JAODIM010000040">
    <property type="protein sequence ID" value="MCU5777801.1"/>
    <property type="molecule type" value="Genomic_DNA"/>
</dbReference>
<evidence type="ECO:0000256" key="1">
    <source>
        <dbReference type="SAM" id="SignalP"/>
    </source>
</evidence>
<feature type="chain" id="PRO_5039910175" description="DUF7480 domain-containing protein" evidence="1">
    <location>
        <begin position="21"/>
        <end position="142"/>
    </location>
</feature>
<dbReference type="NCBIfam" id="NF045617">
    <property type="entry name" value="mostly_LP"/>
    <property type="match status" value="1"/>
</dbReference>
<dbReference type="InterPro" id="IPR054657">
    <property type="entry name" value="T6SS_periplasmic_put"/>
</dbReference>
<evidence type="ECO:0000259" key="2">
    <source>
        <dbReference type="Pfam" id="PF24295"/>
    </source>
</evidence>
<proteinExistence type="predicted"/>
<keyword evidence="1" id="KW-0732">Signal</keyword>
<keyword evidence="4" id="KW-1185">Reference proteome</keyword>
<dbReference type="Pfam" id="PF24295">
    <property type="entry name" value="DUF7480"/>
    <property type="match status" value="1"/>
</dbReference>
<sequence length="142" mass="15820">MNIYAKCRAILFLISLLALTGCPGSGDRLKADETTSASMTENGVCFQITNAEDYQPSFIAINQRGTPPKQQTFTNNPNLTIQNGQLCIPPSFHRFPDKGQFIVNYVLASKKQSDSPRRFVVGFEISGNHIRDLPLTEQEIVR</sequence>
<dbReference type="InterPro" id="IPR055903">
    <property type="entry name" value="DUF7480"/>
</dbReference>
<name>A0A9J6PHK1_9GAMM</name>
<organism evidence="3 4">
    <name type="scientific">Winslowiella arboricola</name>
    <dbReference type="NCBI Taxonomy" id="2978220"/>
    <lineage>
        <taxon>Bacteria</taxon>
        <taxon>Pseudomonadati</taxon>
        <taxon>Pseudomonadota</taxon>
        <taxon>Gammaproteobacteria</taxon>
        <taxon>Enterobacterales</taxon>
        <taxon>Erwiniaceae</taxon>
        <taxon>Winslowiella</taxon>
    </lineage>
</organism>
<evidence type="ECO:0000313" key="3">
    <source>
        <dbReference type="EMBL" id="MCU5777801.1"/>
    </source>
</evidence>
<evidence type="ECO:0000313" key="4">
    <source>
        <dbReference type="Proteomes" id="UP001064262"/>
    </source>
</evidence>
<reference evidence="3" key="1">
    <citation type="submission" date="2022-09" db="EMBL/GenBank/DDBJ databases">
        <title>Winslowiella arboricola sp. nov., isolated from bleeding cankers on broadleaf hosts.</title>
        <authorList>
            <person name="Brady C."/>
            <person name="Kaur S."/>
            <person name="Crampton B."/>
            <person name="Maddock D."/>
            <person name="Arnold D."/>
            <person name="Denman S."/>
        </authorList>
    </citation>
    <scope>NUCLEOTIDE SEQUENCE</scope>
    <source>
        <strain evidence="3">BAC 15a-03b</strain>
    </source>
</reference>
<gene>
    <name evidence="3" type="ORF">N5923_09880</name>
</gene>
<feature type="signal peptide" evidence="1">
    <location>
        <begin position="1"/>
        <end position="20"/>
    </location>
</feature>